<comment type="function">
    <text evidence="3">Regulates mitochondrial small subunit maturation by controlling 15S rRNA 5'-end processing. Localizes to the 5' precursor of the 15S rRNA in a position that is subsequently occupied by mS47 in the mature yeast mtSSU. Uses structure and sequence-specific RNA recognition, binding to a single-stranded region of the precursor and specifically recognizing bases -6 to -1. The exchange of Ccm1 for mS47 is coupled to the irreversible removal of precursor rRNA that is accompanied by conformational changes of the mitoribosomal proteins uS5m and mS26. These conformational changes signal completion of 5'-end rRNA processing through protection of the mature 5'-end of the 15S rRNA and stabilization of mS47. The removal of the 5' precursor together with the dissociation of Ccm1 may be catalyzed by the 5'-3' exoribonuclease Pet127. Involved in the specific removal of group I introns in mitochondrial encoded transcripts.</text>
</comment>
<evidence type="ECO:0000313" key="8">
    <source>
        <dbReference type="Proteomes" id="UP000190744"/>
    </source>
</evidence>
<dbReference type="AlphaFoldDB" id="A0A1S9REQ7"/>
<dbReference type="PANTHER" id="PTHR47447">
    <property type="entry name" value="OS03G0856100 PROTEIN"/>
    <property type="match status" value="1"/>
</dbReference>
<evidence type="ECO:0000313" key="7">
    <source>
        <dbReference type="EMBL" id="OOQ84029.1"/>
    </source>
</evidence>
<dbReference type="InterPro" id="IPR002885">
    <property type="entry name" value="PPR_rpt"/>
</dbReference>
<evidence type="ECO:0000256" key="2">
    <source>
        <dbReference type="ARBA" id="ARBA00022737"/>
    </source>
</evidence>
<evidence type="ECO:0000256" key="6">
    <source>
        <dbReference type="SAM" id="MobiDB-lite"/>
    </source>
</evidence>
<name>A0A1S9REQ7_PENBI</name>
<dbReference type="InterPro" id="IPR011990">
    <property type="entry name" value="TPR-like_helical_dom_sf"/>
</dbReference>
<organism evidence="7 8">
    <name type="scientific">Penicillium brasilianum</name>
    <dbReference type="NCBI Taxonomy" id="104259"/>
    <lineage>
        <taxon>Eukaryota</taxon>
        <taxon>Fungi</taxon>
        <taxon>Dikarya</taxon>
        <taxon>Ascomycota</taxon>
        <taxon>Pezizomycotina</taxon>
        <taxon>Eurotiomycetes</taxon>
        <taxon>Eurotiomycetidae</taxon>
        <taxon>Eurotiales</taxon>
        <taxon>Aspergillaceae</taxon>
        <taxon>Penicillium</taxon>
    </lineage>
</organism>
<gene>
    <name evidence="7" type="ORF">PEBR_31945</name>
</gene>
<comment type="caution">
    <text evidence="7">The sequence shown here is derived from an EMBL/GenBank/DDBJ whole genome shotgun (WGS) entry which is preliminary data.</text>
</comment>
<dbReference type="PROSITE" id="PS51375">
    <property type="entry name" value="PPR"/>
    <property type="match status" value="1"/>
</dbReference>
<proteinExistence type="inferred from homology"/>
<dbReference type="Proteomes" id="UP000190744">
    <property type="component" value="Unassembled WGS sequence"/>
</dbReference>
<protein>
    <submittedName>
        <fullName evidence="7">Pentatricopeptide repeat protein</fullName>
    </submittedName>
</protein>
<evidence type="ECO:0000256" key="3">
    <source>
        <dbReference type="ARBA" id="ARBA00044493"/>
    </source>
</evidence>
<evidence type="ECO:0000256" key="1">
    <source>
        <dbReference type="ARBA" id="ARBA00006192"/>
    </source>
</evidence>
<comment type="similarity">
    <text evidence="1">Belongs to the CCM1 family.</text>
</comment>
<keyword evidence="2" id="KW-0677">Repeat</keyword>
<comment type="subunit">
    <text evidence="4">Binds to mitochondrial small subunit 15S rRNA.</text>
</comment>
<reference evidence="8" key="1">
    <citation type="submission" date="2015-09" db="EMBL/GenBank/DDBJ databases">
        <authorList>
            <person name="Fill T.P."/>
            <person name="Baretta J.F."/>
            <person name="de Almeida L.G."/>
            <person name="Rocha M."/>
            <person name="de Souza D.H."/>
            <person name="Malavazi I."/>
            <person name="Cerdeira L.T."/>
            <person name="Hong H."/>
            <person name="Samborskyy M."/>
            <person name="de Vasconcelos A.T."/>
            <person name="Leadlay P."/>
            <person name="Rodrigues-Filho E."/>
        </authorList>
    </citation>
    <scope>NUCLEOTIDE SEQUENCE [LARGE SCALE GENOMIC DNA]</scope>
    <source>
        <strain evidence="8">LaBioMMi 136</strain>
    </source>
</reference>
<dbReference type="EMBL" id="LJBN01000186">
    <property type="protein sequence ID" value="OOQ84029.1"/>
    <property type="molecule type" value="Genomic_DNA"/>
</dbReference>
<dbReference type="NCBIfam" id="TIGR00756">
    <property type="entry name" value="PPR"/>
    <property type="match status" value="1"/>
</dbReference>
<sequence length="779" mass="89438">MLFCPQQLVRVRLKALLSAPCRSPGYWHRSSWTPNTRCALQFALNHTSTIQRHNGDGQTVGEVVTGSPETEPKQDTEADNSNQVAKIPRLPYNKRAGLRRVSKTSVKSILFSHGLRPSYATIVQQGLNHEMQREKRILSDKSVAIATITRGRSIYNTRGRRLRMWQRAYEEIYKAKHYKRNVNDESIIPALDQTGEAVLARIQEDCDGAFREFWEASDRNFKAKHWQALALWLLRNDVKLFLNFLIVTMKGKERPDFTMVTDCLLYVDKFYYEELKDWTTGRREHGYSWMIEYCMRPATWPILAPPQKGIRLYIRRASAHGVRLALRTMKDRKIQWKPETQLCIVNRFTQLGDADMALNALKLLPRLNDPSFTMNSQGVLRHCCKLLTLDTVEDGESGRNFRILPQLLEMGVRPDRDMMNVVLANAYKTGDHQLGADMLQFMTSQDYTFDSYTYVTLLTNAVARGDQARVHELIREVDAQDELRNNPYVANKIFHAHYVFTAKNMDINADPSGVFYSMLDMYNNLHDITPLKELFIIPPHYKAREDGTNTPPTPMALYIMIATYFRCGCRVSTVQRMYQRFQELVRQGHPSIAPLAATDHTYNEFLIALRKSSRAMHSCVRLVEDMLQPQGNMAIQHAKPSSRTWAILLSVFLWHRRPAAAEKIKEMMAKHQVPYNDVTWNLVINGYANAQKVQETAAAMKAMEAQGFALDSYTMKSLRYLRDPERLWVAVDELDHAALEADSVRPSTAQSPAAVEDALREELIEIGLQKLGDKNKPKA</sequence>
<feature type="repeat" description="PPR" evidence="5">
    <location>
        <begin position="676"/>
        <end position="710"/>
    </location>
</feature>
<evidence type="ECO:0000256" key="5">
    <source>
        <dbReference type="PROSITE-ProRule" id="PRU00708"/>
    </source>
</evidence>
<feature type="region of interest" description="Disordered" evidence="6">
    <location>
        <begin position="51"/>
        <end position="83"/>
    </location>
</feature>
<dbReference type="Gene3D" id="1.25.40.10">
    <property type="entry name" value="Tetratricopeptide repeat domain"/>
    <property type="match status" value="2"/>
</dbReference>
<evidence type="ECO:0000256" key="4">
    <source>
        <dbReference type="ARBA" id="ARBA00044511"/>
    </source>
</evidence>
<accession>A0A1S9REQ7</accession>
<dbReference type="PANTHER" id="PTHR47447:SF25">
    <property type="entry name" value="SAP DOMAIN-CONTAINING PROTEIN"/>
    <property type="match status" value="1"/>
</dbReference>